<dbReference type="AlphaFoldDB" id="A0A9P7RZ09"/>
<sequence length="81" mass="8896">MVASYNNPFLGHGVISVQSEYLELESRGALVTGTPGIGKSVFLIYYLLAKILARKQPVFFHIQANTFVFLGPEVTDVHGLD</sequence>
<name>A0A9P7RZ09_9AGAR</name>
<protein>
    <submittedName>
        <fullName evidence="1">Uncharacterized protein</fullName>
    </submittedName>
</protein>
<organism evidence="1 2">
    <name type="scientific">Marasmius oreades</name>
    <name type="common">fairy-ring Marasmius</name>
    <dbReference type="NCBI Taxonomy" id="181124"/>
    <lineage>
        <taxon>Eukaryota</taxon>
        <taxon>Fungi</taxon>
        <taxon>Dikarya</taxon>
        <taxon>Basidiomycota</taxon>
        <taxon>Agaricomycotina</taxon>
        <taxon>Agaricomycetes</taxon>
        <taxon>Agaricomycetidae</taxon>
        <taxon>Agaricales</taxon>
        <taxon>Marasmiineae</taxon>
        <taxon>Marasmiaceae</taxon>
        <taxon>Marasmius</taxon>
    </lineage>
</organism>
<dbReference type="RefSeq" id="XP_043008505.1">
    <property type="nucleotide sequence ID" value="XM_043153221.1"/>
</dbReference>
<comment type="caution">
    <text evidence="1">The sequence shown here is derived from an EMBL/GenBank/DDBJ whole genome shotgun (WGS) entry which is preliminary data.</text>
</comment>
<evidence type="ECO:0000313" key="2">
    <source>
        <dbReference type="Proteomes" id="UP001049176"/>
    </source>
</evidence>
<keyword evidence="2" id="KW-1185">Reference proteome</keyword>
<dbReference type="OrthoDB" id="2340858at2759"/>
<reference evidence="1" key="1">
    <citation type="journal article" date="2021" name="Genome Biol. Evol.">
        <title>The assembled and annotated genome of the fairy-ring fungus Marasmius oreades.</title>
        <authorList>
            <person name="Hiltunen M."/>
            <person name="Ament-Velasquez S.L."/>
            <person name="Johannesson H."/>
        </authorList>
    </citation>
    <scope>NUCLEOTIDE SEQUENCE</scope>
    <source>
        <strain evidence="1">03SP1</strain>
    </source>
</reference>
<evidence type="ECO:0000313" key="1">
    <source>
        <dbReference type="EMBL" id="KAG7092035.1"/>
    </source>
</evidence>
<gene>
    <name evidence="1" type="ORF">E1B28_008416</name>
</gene>
<dbReference type="Proteomes" id="UP001049176">
    <property type="component" value="Chromosome 5"/>
</dbReference>
<dbReference type="EMBL" id="CM032185">
    <property type="protein sequence ID" value="KAG7092035.1"/>
    <property type="molecule type" value="Genomic_DNA"/>
</dbReference>
<accession>A0A9P7RZ09</accession>
<proteinExistence type="predicted"/>
<dbReference type="KEGG" id="more:E1B28_008416"/>
<dbReference type="GeneID" id="66077492"/>